<proteinExistence type="predicted"/>
<dbReference type="Proteomes" id="UP000811246">
    <property type="component" value="Chromosome 8"/>
</dbReference>
<gene>
    <name evidence="1" type="ORF">I3842_08G126000</name>
</gene>
<accession>A0A922ECK4</accession>
<dbReference type="AlphaFoldDB" id="A0A922ECK4"/>
<organism evidence="1 2">
    <name type="scientific">Carya illinoinensis</name>
    <name type="common">Pecan</name>
    <dbReference type="NCBI Taxonomy" id="32201"/>
    <lineage>
        <taxon>Eukaryota</taxon>
        <taxon>Viridiplantae</taxon>
        <taxon>Streptophyta</taxon>
        <taxon>Embryophyta</taxon>
        <taxon>Tracheophyta</taxon>
        <taxon>Spermatophyta</taxon>
        <taxon>Magnoliopsida</taxon>
        <taxon>eudicotyledons</taxon>
        <taxon>Gunneridae</taxon>
        <taxon>Pentapetalae</taxon>
        <taxon>rosids</taxon>
        <taxon>fabids</taxon>
        <taxon>Fagales</taxon>
        <taxon>Juglandaceae</taxon>
        <taxon>Carya</taxon>
    </lineage>
</organism>
<sequence>MTRCGYTEWILNHLSDILFDIYLHIKSTKEIWNDLEKKYGVQDVGMNKYTAKQFLGFNIELRASMGKMREKKLNKIIEI</sequence>
<name>A0A922ECK4_CARIL</name>
<protein>
    <submittedName>
        <fullName evidence="1">Uncharacterized protein</fullName>
    </submittedName>
</protein>
<evidence type="ECO:0000313" key="1">
    <source>
        <dbReference type="EMBL" id="KAG6700709.1"/>
    </source>
</evidence>
<comment type="caution">
    <text evidence="1">The sequence shown here is derived from an EMBL/GenBank/DDBJ whole genome shotgun (WGS) entry which is preliminary data.</text>
</comment>
<dbReference type="EMBL" id="CM031832">
    <property type="protein sequence ID" value="KAG6700709.1"/>
    <property type="molecule type" value="Genomic_DNA"/>
</dbReference>
<reference evidence="1" key="1">
    <citation type="submission" date="2021-01" db="EMBL/GenBank/DDBJ databases">
        <authorList>
            <person name="Lovell J.T."/>
            <person name="Bentley N."/>
            <person name="Bhattarai G."/>
            <person name="Jenkins J.W."/>
            <person name="Sreedasyam A."/>
            <person name="Alarcon Y."/>
            <person name="Bock C."/>
            <person name="Boston L."/>
            <person name="Carlson J."/>
            <person name="Cervantes K."/>
            <person name="Clermont K."/>
            <person name="Krom N."/>
            <person name="Kubenka K."/>
            <person name="Mamidi S."/>
            <person name="Mattison C."/>
            <person name="Monteros M."/>
            <person name="Pisani C."/>
            <person name="Plott C."/>
            <person name="Rajasekar S."/>
            <person name="Rhein H.S."/>
            <person name="Rohla C."/>
            <person name="Song M."/>
            <person name="Hilaire R.S."/>
            <person name="Shu S."/>
            <person name="Wells L."/>
            <person name="Wang X."/>
            <person name="Webber J."/>
            <person name="Heerema R.J."/>
            <person name="Klein P."/>
            <person name="Conner P."/>
            <person name="Grauke L."/>
            <person name="Grimwood J."/>
            <person name="Schmutz J."/>
            <person name="Randall J.J."/>
        </authorList>
    </citation>
    <scope>NUCLEOTIDE SEQUENCE</scope>
    <source>
        <tissue evidence="1">Leaf</tissue>
    </source>
</reference>
<evidence type="ECO:0000313" key="2">
    <source>
        <dbReference type="Proteomes" id="UP000811246"/>
    </source>
</evidence>